<dbReference type="Proteomes" id="UP000199612">
    <property type="component" value="Unassembled WGS sequence"/>
</dbReference>
<evidence type="ECO:0000313" key="3">
    <source>
        <dbReference type="Proteomes" id="UP000199612"/>
    </source>
</evidence>
<dbReference type="AlphaFoldDB" id="A0A1I1LAW5"/>
<organism evidence="2 3">
    <name type="scientific">Alkalibacterium subtropicum</name>
    <dbReference type="NCBI Taxonomy" id="753702"/>
    <lineage>
        <taxon>Bacteria</taxon>
        <taxon>Bacillati</taxon>
        <taxon>Bacillota</taxon>
        <taxon>Bacilli</taxon>
        <taxon>Lactobacillales</taxon>
        <taxon>Carnobacteriaceae</taxon>
        <taxon>Alkalibacterium</taxon>
    </lineage>
</organism>
<evidence type="ECO:0000256" key="1">
    <source>
        <dbReference type="SAM" id="SignalP"/>
    </source>
</evidence>
<protein>
    <submittedName>
        <fullName evidence="2">Uncharacterized protein</fullName>
    </submittedName>
</protein>
<evidence type="ECO:0000313" key="2">
    <source>
        <dbReference type="EMBL" id="SFC70171.1"/>
    </source>
</evidence>
<reference evidence="3" key="1">
    <citation type="submission" date="2016-10" db="EMBL/GenBank/DDBJ databases">
        <authorList>
            <person name="Varghese N."/>
            <person name="Submissions S."/>
        </authorList>
    </citation>
    <scope>NUCLEOTIDE SEQUENCE [LARGE SCALE GENOMIC DNA]</scope>
    <source>
        <strain evidence="3">DSM 23664</strain>
    </source>
</reference>
<name>A0A1I1LAW5_9LACT</name>
<feature type="chain" id="PRO_5011435325" evidence="1">
    <location>
        <begin position="25"/>
        <end position="351"/>
    </location>
</feature>
<accession>A0A1I1LAW5</accession>
<sequence length="351" mass="39733">MKKIKIALLSSIILSSIVTTSVNAESITIDTKKDIDQNYDVIQPMVTIPNWVKSALKSVIVNVAKRIPISDNPGTVYEYSNHALVYHKSVQFNTGGIGSAIEKNLNLYGRDVIKPYLQRNQLVPGVKGYINILWNGSLVSTDTVSSGEQVSYTVPGSEGTPRNIKVHYGSTEKTHWYPRMDYIPYRDRGPILPSRIISSNDSDYVEEDNNVYIKNQVNSEVTLNGQLTSYTMEDLYMDFYNEKIEELSNQSKSLNVGEHAKIIDTITNLEYDKENDKTIFHFKANYEHDISSHELHFSGNLTDNYSVGDKISLSFEIMPLTEDYDFVDLDYNIMFSKTGVVPEISSFISNK</sequence>
<keyword evidence="1" id="KW-0732">Signal</keyword>
<gene>
    <name evidence="2" type="ORF">SAMN04488102_1202</name>
</gene>
<dbReference type="OrthoDB" id="2085274at2"/>
<keyword evidence="3" id="KW-1185">Reference proteome</keyword>
<feature type="signal peptide" evidence="1">
    <location>
        <begin position="1"/>
        <end position="24"/>
    </location>
</feature>
<proteinExistence type="predicted"/>
<dbReference type="RefSeq" id="WP_091531669.1">
    <property type="nucleotide sequence ID" value="NZ_FOLT01000020.1"/>
</dbReference>
<dbReference type="EMBL" id="FOLT01000020">
    <property type="protein sequence ID" value="SFC70171.1"/>
    <property type="molecule type" value="Genomic_DNA"/>
</dbReference>